<feature type="transmembrane region" description="Helical" evidence="1">
    <location>
        <begin position="33"/>
        <end position="55"/>
    </location>
</feature>
<evidence type="ECO:0000256" key="1">
    <source>
        <dbReference type="SAM" id="Phobius"/>
    </source>
</evidence>
<organism evidence="2 3">
    <name type="scientific">Fictibacillus iocasae</name>
    <dbReference type="NCBI Taxonomy" id="2715437"/>
    <lineage>
        <taxon>Bacteria</taxon>
        <taxon>Bacillati</taxon>
        <taxon>Bacillota</taxon>
        <taxon>Bacilli</taxon>
        <taxon>Bacillales</taxon>
        <taxon>Fictibacillaceae</taxon>
        <taxon>Fictibacillus</taxon>
    </lineage>
</organism>
<keyword evidence="3" id="KW-1185">Reference proteome</keyword>
<evidence type="ECO:0000313" key="2">
    <source>
        <dbReference type="EMBL" id="MFC7373467.1"/>
    </source>
</evidence>
<proteinExistence type="predicted"/>
<evidence type="ECO:0000313" key="3">
    <source>
        <dbReference type="Proteomes" id="UP001596549"/>
    </source>
</evidence>
<keyword evidence="1" id="KW-0472">Membrane</keyword>
<dbReference type="Pfam" id="PF10112">
    <property type="entry name" value="Halogen_Hydrol"/>
    <property type="match status" value="1"/>
</dbReference>
<dbReference type="InterPro" id="IPR018770">
    <property type="entry name" value="ChloroindolylP_hydrolase"/>
</dbReference>
<dbReference type="Proteomes" id="UP001596549">
    <property type="component" value="Unassembled WGS sequence"/>
</dbReference>
<sequence length="217" mass="25102">MNGFLAFIIRASLAGPSAVTVWLLSFFAFDQTFLLSSAIATGGGVLTYTGASAVMKHRFLKKHHLSRSEHVYIQKNLREARSKIFRLQKALFSIKDIWSLKRRIELMRVVRKIHSLTKKEPKRFYKAEKFYFAHLDSAVELAEKYVFLSSSPKKNRDMNQSLLETSRTLEELTETIEKDLYHVLSDDMSDLQYELDVAKHSIQSIKESPIQDEGRRL</sequence>
<reference evidence="3" key="1">
    <citation type="journal article" date="2019" name="Int. J. Syst. Evol. Microbiol.">
        <title>The Global Catalogue of Microorganisms (GCM) 10K type strain sequencing project: providing services to taxonomists for standard genome sequencing and annotation.</title>
        <authorList>
            <consortium name="The Broad Institute Genomics Platform"/>
            <consortium name="The Broad Institute Genome Sequencing Center for Infectious Disease"/>
            <person name="Wu L."/>
            <person name="Ma J."/>
        </authorList>
    </citation>
    <scope>NUCLEOTIDE SEQUENCE [LARGE SCALE GENOMIC DNA]</scope>
    <source>
        <strain evidence="3">NBRC 106396</strain>
    </source>
</reference>
<name>A0ABW2NUB6_9BACL</name>
<protein>
    <submittedName>
        <fullName evidence="2">5-bromo-4-chloroindolyl phosphate hydrolysis family protein</fullName>
    </submittedName>
</protein>
<dbReference type="RefSeq" id="WP_379751434.1">
    <property type="nucleotide sequence ID" value="NZ_JBHTCP010000052.1"/>
</dbReference>
<dbReference type="EMBL" id="JBHTCP010000052">
    <property type="protein sequence ID" value="MFC7373467.1"/>
    <property type="molecule type" value="Genomic_DNA"/>
</dbReference>
<gene>
    <name evidence="2" type="ORF">ACFQPF_17640</name>
</gene>
<keyword evidence="1" id="KW-1133">Transmembrane helix</keyword>
<feature type="transmembrane region" description="Helical" evidence="1">
    <location>
        <begin position="7"/>
        <end position="27"/>
    </location>
</feature>
<accession>A0ABW2NUB6</accession>
<keyword evidence="1" id="KW-0812">Transmembrane</keyword>
<comment type="caution">
    <text evidence="2">The sequence shown here is derived from an EMBL/GenBank/DDBJ whole genome shotgun (WGS) entry which is preliminary data.</text>
</comment>